<comment type="caution">
    <text evidence="3">The sequence shown here is derived from an EMBL/GenBank/DDBJ whole genome shotgun (WGS) entry which is preliminary data.</text>
</comment>
<feature type="compositionally biased region" description="Acidic residues" evidence="1">
    <location>
        <begin position="658"/>
        <end position="686"/>
    </location>
</feature>
<name>A0A559MBU9_9HELO</name>
<accession>A0A559MBU9</accession>
<protein>
    <recommendedName>
        <fullName evidence="2">Heterokaryon incompatibility domain-containing protein</fullName>
    </recommendedName>
</protein>
<feature type="domain" description="Heterokaryon incompatibility" evidence="2">
    <location>
        <begin position="263"/>
        <end position="442"/>
    </location>
</feature>
<dbReference type="EMBL" id="QGML01000853">
    <property type="protein sequence ID" value="TVY90459.1"/>
    <property type="molecule type" value="Genomic_DNA"/>
</dbReference>
<feature type="compositionally biased region" description="Low complexity" evidence="1">
    <location>
        <begin position="691"/>
        <end position="702"/>
    </location>
</feature>
<evidence type="ECO:0000259" key="2">
    <source>
        <dbReference type="Pfam" id="PF06985"/>
    </source>
</evidence>
<gene>
    <name evidence="3" type="ORF">LAWI1_G004505</name>
</gene>
<feature type="compositionally biased region" description="Basic and acidic residues" evidence="1">
    <location>
        <begin position="131"/>
        <end position="147"/>
    </location>
</feature>
<dbReference type="InterPro" id="IPR010730">
    <property type="entry name" value="HET"/>
</dbReference>
<dbReference type="Proteomes" id="UP000315522">
    <property type="component" value="Unassembled WGS sequence"/>
</dbReference>
<dbReference type="PANTHER" id="PTHR33112:SF16">
    <property type="entry name" value="HETEROKARYON INCOMPATIBILITY DOMAIN-CONTAINING PROTEIN"/>
    <property type="match status" value="1"/>
</dbReference>
<feature type="region of interest" description="Disordered" evidence="1">
    <location>
        <begin position="657"/>
        <end position="736"/>
    </location>
</feature>
<sequence>MGSSKSCLICYDLNLDKIPKHRNTCSSDGRWLNWMASSDLRSSATHKRVHGSDKRKRKSREKGCETCGLLKDAVDTLIRCGLTATQLESKAALDAGDPELEYEIAVAERDDGEDDAEDNRSDDLSDGDSNDGEKEGRRKDTKMKMKNESTSLRLVLRCELPVEVGERQESHSREEFEVELYTLPGCPASPWPAISTAGEVPTKLDGEQSAQIIKSWLRNCDEAHKLCQEKTSTGKGNMLPKRVLQIDKDKIRLVETKGVTGKYIALSHCWGKEQILITTRETLDKRMANIELEELPQTFRDAVEVTRSLGLLYLWIDSLCIIQGDPLDWEEQSAVMADIYAMCYLNIAATRSSSGKEGFLGPRWTSRDTLTQTMWREERTPPQIRTLEVKSFPVPTRENSLDHGIRIRLSLNSSHETVQTGRWIRQHIRTAPLLQRAWVHQEWTLSPRTVHFHANEMIWYCEVEQLCECKTLDTKTLGGDGWSASKDRIANLGRLEKKEDLHGLWRTIVEDYVLLDLTYESDRLPAISGLASRFSQYLPEGDGYLAGLWKSDLARDLLWDCGSAGTGGPTRKKVPGPVLAPSWSWASIHWGGEDSGMSWEKESKPKLAKWAETVTYEQDSRIRIYSAECETTVTNPFGSVSDGTIHMEAVLCAIVTGPEDEEEEEGIETSDDGTLSDEVEEIETSDDPALSDGGVSDSGISSTKHSDTSGRSTRSLANGDEIPHISPIPEPEPEPEMKRVIKEAEGSPSGSTATGTATTNHSRSFTNLLSSVVTKSHKIFNSLHLDYDTKAEHLANTSVESTIYCLFIGAFSANFDNDSNPHTSLRGLILRPSTRVADTFERIGCFTQYIEDWTTGTEVFTKEAAVAEIKLV</sequence>
<dbReference type="PANTHER" id="PTHR33112">
    <property type="entry name" value="DOMAIN PROTEIN, PUTATIVE-RELATED"/>
    <property type="match status" value="1"/>
</dbReference>
<organism evidence="3 4">
    <name type="scientific">Lachnellula willkommii</name>
    <dbReference type="NCBI Taxonomy" id="215461"/>
    <lineage>
        <taxon>Eukaryota</taxon>
        <taxon>Fungi</taxon>
        <taxon>Dikarya</taxon>
        <taxon>Ascomycota</taxon>
        <taxon>Pezizomycotina</taxon>
        <taxon>Leotiomycetes</taxon>
        <taxon>Helotiales</taxon>
        <taxon>Lachnaceae</taxon>
        <taxon>Lachnellula</taxon>
    </lineage>
</organism>
<reference evidence="3 4" key="1">
    <citation type="submission" date="2018-05" db="EMBL/GenBank/DDBJ databases">
        <title>Genome sequencing and assembly of the regulated plant pathogen Lachnellula willkommii and related sister species for the development of diagnostic species identification markers.</title>
        <authorList>
            <person name="Giroux E."/>
            <person name="Bilodeau G."/>
        </authorList>
    </citation>
    <scope>NUCLEOTIDE SEQUENCE [LARGE SCALE GENOMIC DNA]</scope>
    <source>
        <strain evidence="3 4">CBS 172.35</strain>
    </source>
</reference>
<keyword evidence="4" id="KW-1185">Reference proteome</keyword>
<evidence type="ECO:0000313" key="4">
    <source>
        <dbReference type="Proteomes" id="UP000315522"/>
    </source>
</evidence>
<proteinExistence type="predicted"/>
<dbReference type="AlphaFoldDB" id="A0A559MBU9"/>
<evidence type="ECO:0000256" key="1">
    <source>
        <dbReference type="SAM" id="MobiDB-lite"/>
    </source>
</evidence>
<evidence type="ECO:0000313" key="3">
    <source>
        <dbReference type="EMBL" id="TVY90459.1"/>
    </source>
</evidence>
<feature type="region of interest" description="Disordered" evidence="1">
    <location>
        <begin position="107"/>
        <end position="147"/>
    </location>
</feature>
<dbReference type="Pfam" id="PF06985">
    <property type="entry name" value="HET"/>
    <property type="match status" value="1"/>
</dbReference>